<dbReference type="InterPro" id="IPR005162">
    <property type="entry name" value="Retrotrans_gag_dom"/>
</dbReference>
<dbReference type="Ensembl" id="ENSGACT00000083154.1">
    <property type="protein sequence ID" value="ENSGACP00000049916.1"/>
    <property type="gene ID" value="ENSGACG00000032008.1"/>
</dbReference>
<dbReference type="PANTHER" id="PTHR15503:SF36">
    <property type="entry name" value="RETROTRANSPOSON GAG-LIKE PROTEIN 5"/>
    <property type="match status" value="1"/>
</dbReference>
<evidence type="ECO:0000313" key="4">
    <source>
        <dbReference type="Proteomes" id="UP000007635"/>
    </source>
</evidence>
<evidence type="ECO:0000259" key="2">
    <source>
        <dbReference type="Pfam" id="PF03732"/>
    </source>
</evidence>
<reference evidence="3 4" key="1">
    <citation type="journal article" date="2021" name="G3 (Bethesda)">
        <title>Improved contiguity of the threespine stickleback genome using long-read sequencing.</title>
        <authorList>
            <person name="Nath S."/>
            <person name="Shaw D.E."/>
            <person name="White M.A."/>
        </authorList>
    </citation>
    <scope>NUCLEOTIDE SEQUENCE [LARGE SCALE GENOMIC DNA]</scope>
    <source>
        <strain evidence="3 4">Lake Benthic</strain>
    </source>
</reference>
<dbReference type="AlphaFoldDB" id="A0AAQ4QF93"/>
<dbReference type="GeneTree" id="ENSGT00950000183173"/>
<dbReference type="PANTHER" id="PTHR15503">
    <property type="entry name" value="LDOC1 RELATED"/>
    <property type="match status" value="1"/>
</dbReference>
<feature type="domain" description="Retrotransposon gag" evidence="2">
    <location>
        <begin position="78"/>
        <end position="169"/>
    </location>
</feature>
<proteinExistence type="predicted"/>
<accession>A0AAQ4QF93</accession>
<sequence length="281" mass="31278">MEQILTLLSRNAALAPEPSPAPPDLSTGSTLEDTGARLAPPERYDGTIGGSRSFLTESEVHFEHSPSHFPTERSKVAFIMSHLTRRAKAWATAEWARNSATCASSRQFSNALKLVFDPGATDRERARELSEIKQGGESVCDYAILFRTMATESGWHTTALFNVFLKGLSEQIQNLMVPLDLPPELDSLIALAIRTDSRLQERRRKRGSRFTAPALGRPTARRNVEPQRTPPDPRIRCPFEGDEEPMQMGRTRLGAGAAISRGSVFLLWIAWPSRQRLLREG</sequence>
<protein>
    <recommendedName>
        <fullName evidence="2">Retrotransposon gag domain-containing protein</fullName>
    </recommendedName>
</protein>
<dbReference type="Pfam" id="PF03732">
    <property type="entry name" value="Retrotrans_gag"/>
    <property type="match status" value="1"/>
</dbReference>
<dbReference type="Proteomes" id="UP000007635">
    <property type="component" value="Chromosome XVI"/>
</dbReference>
<dbReference type="InterPro" id="IPR032567">
    <property type="entry name" value="RTL1-rel"/>
</dbReference>
<evidence type="ECO:0000256" key="1">
    <source>
        <dbReference type="SAM" id="MobiDB-lite"/>
    </source>
</evidence>
<organism evidence="3 4">
    <name type="scientific">Gasterosteus aculeatus aculeatus</name>
    <name type="common">three-spined stickleback</name>
    <dbReference type="NCBI Taxonomy" id="481459"/>
    <lineage>
        <taxon>Eukaryota</taxon>
        <taxon>Metazoa</taxon>
        <taxon>Chordata</taxon>
        <taxon>Craniata</taxon>
        <taxon>Vertebrata</taxon>
        <taxon>Euteleostomi</taxon>
        <taxon>Actinopterygii</taxon>
        <taxon>Neopterygii</taxon>
        <taxon>Teleostei</taxon>
        <taxon>Neoteleostei</taxon>
        <taxon>Acanthomorphata</taxon>
        <taxon>Eupercaria</taxon>
        <taxon>Perciformes</taxon>
        <taxon>Cottioidei</taxon>
        <taxon>Gasterosteales</taxon>
        <taxon>Gasterosteidae</taxon>
        <taxon>Gasterosteus</taxon>
    </lineage>
</organism>
<keyword evidence="4" id="KW-1185">Reference proteome</keyword>
<name>A0AAQ4QF93_GASAC</name>
<reference evidence="3" key="3">
    <citation type="submission" date="2025-09" db="UniProtKB">
        <authorList>
            <consortium name="Ensembl"/>
        </authorList>
    </citation>
    <scope>IDENTIFICATION</scope>
</reference>
<reference evidence="3" key="2">
    <citation type="submission" date="2025-08" db="UniProtKB">
        <authorList>
            <consortium name="Ensembl"/>
        </authorList>
    </citation>
    <scope>IDENTIFICATION</scope>
</reference>
<feature type="region of interest" description="Disordered" evidence="1">
    <location>
        <begin position="12"/>
        <end position="49"/>
    </location>
</feature>
<evidence type="ECO:0000313" key="3">
    <source>
        <dbReference type="Ensembl" id="ENSGACP00000049916.1"/>
    </source>
</evidence>
<feature type="region of interest" description="Disordered" evidence="1">
    <location>
        <begin position="202"/>
        <end position="244"/>
    </location>
</feature>